<keyword evidence="3 6" id="KW-0812">Transmembrane</keyword>
<protein>
    <recommendedName>
        <fullName evidence="9">Polysaccharide biosynthesis protein C-terminal domain-containing protein</fullName>
    </recommendedName>
</protein>
<reference evidence="7 8" key="1">
    <citation type="journal article" date="2019" name="Microorganisms">
        <title>Systematic Affiliation and Genome Analysis of Subtercola vilae DB165(T) with Particular Emphasis on Cold Adaptation of an Isolate from a High-Altitude Cold Volcano Lake.</title>
        <authorList>
            <person name="Villalobos A.S."/>
            <person name="Wiese J."/>
            <person name="Imhoff J.F."/>
            <person name="Dorador C."/>
            <person name="Keller A."/>
            <person name="Hentschel U."/>
        </authorList>
    </citation>
    <scope>NUCLEOTIDE SEQUENCE [LARGE SCALE GENOMIC DNA]</scope>
    <source>
        <strain evidence="7 8">DB165</strain>
    </source>
</reference>
<dbReference type="PANTHER" id="PTHR30250">
    <property type="entry name" value="PST FAMILY PREDICTED COLANIC ACID TRANSPORTER"/>
    <property type="match status" value="1"/>
</dbReference>
<proteinExistence type="predicted"/>
<feature type="transmembrane region" description="Helical" evidence="6">
    <location>
        <begin position="12"/>
        <end position="31"/>
    </location>
</feature>
<keyword evidence="4 6" id="KW-1133">Transmembrane helix</keyword>
<dbReference type="AlphaFoldDB" id="A0A4V4REX2"/>
<dbReference type="RefSeq" id="WP_136642346.1">
    <property type="nucleotide sequence ID" value="NZ_QYRT01000019.1"/>
</dbReference>
<gene>
    <name evidence="7" type="ORF">D4765_11005</name>
</gene>
<evidence type="ECO:0000313" key="7">
    <source>
        <dbReference type="EMBL" id="TIH35584.1"/>
    </source>
</evidence>
<feature type="transmembrane region" description="Helical" evidence="6">
    <location>
        <begin position="376"/>
        <end position="396"/>
    </location>
</feature>
<evidence type="ECO:0000256" key="3">
    <source>
        <dbReference type="ARBA" id="ARBA00022692"/>
    </source>
</evidence>
<evidence type="ECO:0000256" key="1">
    <source>
        <dbReference type="ARBA" id="ARBA00004651"/>
    </source>
</evidence>
<organism evidence="7 8">
    <name type="scientific">Subtercola vilae</name>
    <dbReference type="NCBI Taxonomy" id="2056433"/>
    <lineage>
        <taxon>Bacteria</taxon>
        <taxon>Bacillati</taxon>
        <taxon>Actinomycetota</taxon>
        <taxon>Actinomycetes</taxon>
        <taxon>Micrococcales</taxon>
        <taxon>Microbacteriaceae</taxon>
        <taxon>Subtercola</taxon>
    </lineage>
</organism>
<feature type="transmembrane region" description="Helical" evidence="6">
    <location>
        <begin position="282"/>
        <end position="308"/>
    </location>
</feature>
<sequence length="409" mass="42434">MARLKQLRTLLFYFLIPGISAVTPLLVYPALTIRFGENGFASVAIAQSIGYAGSVIAELGWGVLGPQRIARADKAGRASLYGSALATKGTASLIVAPLAAIATALIVTDHQLAAGILAFATVTMALSPSWYLVGANRPLTILWTEGIPRTVMLVGAAVGIALGAPLELYGIATLVAVVVTLCLVSRATGERVIPHRASFGTGRAVLREQLPLTFGRMVSVIYTSLPIAIVGVVNPGAVALYGAVERLMRMALSILSGVPSRLQSWIGVATGAERLRRSRLSILMNVALGLVCSVGFALVAPFVASIVFAGRIPIPFSISALSACVLLTICASRGFGLSLVAEGRSNWIAAANIVAALVGVGAIFSLSSLLGAPGAILGELASEVAGLLVQAIILYFGHRWIRGRDTLDD</sequence>
<evidence type="ECO:0000256" key="2">
    <source>
        <dbReference type="ARBA" id="ARBA00022475"/>
    </source>
</evidence>
<feature type="transmembrane region" description="Helical" evidence="6">
    <location>
        <begin position="220"/>
        <end position="244"/>
    </location>
</feature>
<accession>A0A4V4REX2</accession>
<feature type="transmembrane region" description="Helical" evidence="6">
    <location>
        <begin position="85"/>
        <end position="106"/>
    </location>
</feature>
<feature type="transmembrane region" description="Helical" evidence="6">
    <location>
        <begin position="43"/>
        <end position="64"/>
    </location>
</feature>
<feature type="transmembrane region" description="Helical" evidence="6">
    <location>
        <begin position="112"/>
        <end position="133"/>
    </location>
</feature>
<dbReference type="EMBL" id="QYRT01000019">
    <property type="protein sequence ID" value="TIH35584.1"/>
    <property type="molecule type" value="Genomic_DNA"/>
</dbReference>
<keyword evidence="2" id="KW-1003">Cell membrane</keyword>
<evidence type="ECO:0000256" key="6">
    <source>
        <dbReference type="SAM" id="Phobius"/>
    </source>
</evidence>
<keyword evidence="5 6" id="KW-0472">Membrane</keyword>
<evidence type="ECO:0000256" key="4">
    <source>
        <dbReference type="ARBA" id="ARBA00022989"/>
    </source>
</evidence>
<evidence type="ECO:0000313" key="8">
    <source>
        <dbReference type="Proteomes" id="UP000306192"/>
    </source>
</evidence>
<name>A0A4V4REX2_9MICO</name>
<dbReference type="GO" id="GO:0005886">
    <property type="term" value="C:plasma membrane"/>
    <property type="evidence" value="ECO:0007669"/>
    <property type="project" value="UniProtKB-SubCell"/>
</dbReference>
<feature type="transmembrane region" description="Helical" evidence="6">
    <location>
        <begin position="347"/>
        <end position="370"/>
    </location>
</feature>
<evidence type="ECO:0000256" key="5">
    <source>
        <dbReference type="ARBA" id="ARBA00023136"/>
    </source>
</evidence>
<comment type="caution">
    <text evidence="7">The sequence shown here is derived from an EMBL/GenBank/DDBJ whole genome shotgun (WGS) entry which is preliminary data.</text>
</comment>
<evidence type="ECO:0008006" key="9">
    <source>
        <dbReference type="Google" id="ProtNLM"/>
    </source>
</evidence>
<dbReference type="Proteomes" id="UP000306192">
    <property type="component" value="Unassembled WGS sequence"/>
</dbReference>
<feature type="transmembrane region" description="Helical" evidence="6">
    <location>
        <begin position="314"/>
        <end position="335"/>
    </location>
</feature>
<dbReference type="InterPro" id="IPR050833">
    <property type="entry name" value="Poly_Biosynth_Transport"/>
</dbReference>
<dbReference type="OrthoDB" id="4826415at2"/>
<comment type="subcellular location">
    <subcellularLocation>
        <location evidence="1">Cell membrane</location>
        <topology evidence="1">Multi-pass membrane protein</topology>
    </subcellularLocation>
</comment>
<dbReference type="PANTHER" id="PTHR30250:SF11">
    <property type="entry name" value="O-ANTIGEN TRANSPORTER-RELATED"/>
    <property type="match status" value="1"/>
</dbReference>
<keyword evidence="8" id="KW-1185">Reference proteome</keyword>